<reference evidence="2 3" key="1">
    <citation type="submission" date="2014-06" db="EMBL/GenBank/DDBJ databases">
        <authorList>
            <person name="Swart Estienne"/>
        </authorList>
    </citation>
    <scope>NUCLEOTIDE SEQUENCE [LARGE SCALE GENOMIC DNA]</scope>
    <source>
        <strain evidence="2 3">130c</strain>
    </source>
</reference>
<feature type="domain" description="ELMO" evidence="1">
    <location>
        <begin position="104"/>
        <end position="300"/>
    </location>
</feature>
<protein>
    <submittedName>
        <fullName evidence="2">Elmo domain-containing protein a</fullName>
    </submittedName>
</protein>
<dbReference type="OrthoDB" id="284119at2759"/>
<dbReference type="InterPro" id="IPR006816">
    <property type="entry name" value="ELMO_dom"/>
</dbReference>
<dbReference type="PROSITE" id="PS51335">
    <property type="entry name" value="ELMO"/>
    <property type="match status" value="1"/>
</dbReference>
<dbReference type="InParanoid" id="A0A078AN12"/>
<dbReference type="AlphaFoldDB" id="A0A078AN12"/>
<gene>
    <name evidence="2" type="primary">Contig19687.g20880</name>
    <name evidence="2" type="ORF">STYLEM_12364</name>
</gene>
<dbReference type="Proteomes" id="UP000039865">
    <property type="component" value="Unassembled WGS sequence"/>
</dbReference>
<sequence>MNKTSTKSKTHKFKNNDELKNAYKQLPRLDKSEDDDLGLEEFLNVGVDENARLEQPLSHEEQQSLCMKMFPALASKTNLSQAEIEQFYELKTVKVIKYDLESTNHEAQLLQLANVLFSEMIVRDSQLNNLKGSQWREFGFQSDNPRTDFRGAGILAVENLRYFAQRYDEHFLIVFFHLTNGEQSVMPHLLKYKAKRSQLKNFLRLQTKDTNTLAEIHSIALCFMFHFWKKNVKRLENEKQNNPKKAQQLIMSKSYNSEPSEWTFKFIQTLLSFKLNELVDVKFYGEILSQYYLKKKFKMV</sequence>
<dbReference type="Pfam" id="PF04727">
    <property type="entry name" value="ELMO_CED12"/>
    <property type="match status" value="1"/>
</dbReference>
<evidence type="ECO:0000259" key="1">
    <source>
        <dbReference type="PROSITE" id="PS51335"/>
    </source>
</evidence>
<proteinExistence type="predicted"/>
<name>A0A078AN12_STYLE</name>
<dbReference type="PANTHER" id="PTHR12771">
    <property type="entry name" value="ENGULFMENT AND CELL MOTILITY"/>
    <property type="match status" value="1"/>
</dbReference>
<dbReference type="EMBL" id="CCKQ01011748">
    <property type="protein sequence ID" value="CDW83321.1"/>
    <property type="molecule type" value="Genomic_DNA"/>
</dbReference>
<evidence type="ECO:0000313" key="3">
    <source>
        <dbReference type="Proteomes" id="UP000039865"/>
    </source>
</evidence>
<organism evidence="2 3">
    <name type="scientific">Stylonychia lemnae</name>
    <name type="common">Ciliate</name>
    <dbReference type="NCBI Taxonomy" id="5949"/>
    <lineage>
        <taxon>Eukaryota</taxon>
        <taxon>Sar</taxon>
        <taxon>Alveolata</taxon>
        <taxon>Ciliophora</taxon>
        <taxon>Intramacronucleata</taxon>
        <taxon>Spirotrichea</taxon>
        <taxon>Stichotrichia</taxon>
        <taxon>Sporadotrichida</taxon>
        <taxon>Oxytrichidae</taxon>
        <taxon>Stylonychinae</taxon>
        <taxon>Stylonychia</taxon>
    </lineage>
</organism>
<dbReference type="InterPro" id="IPR050868">
    <property type="entry name" value="ELMO_domain-containing"/>
</dbReference>
<accession>A0A078AN12</accession>
<keyword evidence="3" id="KW-1185">Reference proteome</keyword>
<evidence type="ECO:0000313" key="2">
    <source>
        <dbReference type="EMBL" id="CDW83321.1"/>
    </source>
</evidence>